<evidence type="ECO:0000313" key="2">
    <source>
        <dbReference type="EMBL" id="KIM75687.1"/>
    </source>
</evidence>
<evidence type="ECO:0000259" key="1">
    <source>
        <dbReference type="PROSITE" id="PS50004"/>
    </source>
</evidence>
<feature type="domain" description="C2" evidence="1">
    <location>
        <begin position="1"/>
        <end position="119"/>
    </location>
</feature>
<protein>
    <recommendedName>
        <fullName evidence="1">C2 domain-containing protein</fullName>
    </recommendedName>
</protein>
<dbReference type="AlphaFoldDB" id="A0A0C3BEE6"/>
<proteinExistence type="predicted"/>
<dbReference type="SUPFAM" id="SSF49562">
    <property type="entry name" value="C2 domain (Calcium/lipid-binding domain, CaLB)"/>
    <property type="match status" value="1"/>
</dbReference>
<evidence type="ECO:0000313" key="3">
    <source>
        <dbReference type="Proteomes" id="UP000054166"/>
    </source>
</evidence>
<dbReference type="EMBL" id="KN833043">
    <property type="protein sequence ID" value="KIM75687.1"/>
    <property type="molecule type" value="Genomic_DNA"/>
</dbReference>
<dbReference type="SMART" id="SM00239">
    <property type="entry name" value="C2"/>
    <property type="match status" value="1"/>
</dbReference>
<dbReference type="PROSITE" id="PS50004">
    <property type="entry name" value="C2"/>
    <property type="match status" value="1"/>
</dbReference>
<accession>A0A0C3BEE6</accession>
<gene>
    <name evidence="2" type="ORF">PILCRDRAFT_666335</name>
</gene>
<dbReference type="OrthoDB" id="419768at2759"/>
<dbReference type="Gene3D" id="2.60.40.150">
    <property type="entry name" value="C2 domain"/>
    <property type="match status" value="1"/>
</dbReference>
<dbReference type="Pfam" id="PF00168">
    <property type="entry name" value="C2"/>
    <property type="match status" value="1"/>
</dbReference>
<dbReference type="HOGENOM" id="CLU_2027626_0_0_1"/>
<organism evidence="2 3">
    <name type="scientific">Piloderma croceum (strain F 1598)</name>
    <dbReference type="NCBI Taxonomy" id="765440"/>
    <lineage>
        <taxon>Eukaryota</taxon>
        <taxon>Fungi</taxon>
        <taxon>Dikarya</taxon>
        <taxon>Basidiomycota</taxon>
        <taxon>Agaricomycotina</taxon>
        <taxon>Agaricomycetes</taxon>
        <taxon>Agaricomycetidae</taxon>
        <taxon>Atheliales</taxon>
        <taxon>Atheliaceae</taxon>
        <taxon>Piloderma</taxon>
    </lineage>
</organism>
<dbReference type="InterPro" id="IPR000008">
    <property type="entry name" value="C2_dom"/>
</dbReference>
<keyword evidence="3" id="KW-1185">Reference proteome</keyword>
<name>A0A0C3BEE6_PILCF</name>
<dbReference type="InterPro" id="IPR035892">
    <property type="entry name" value="C2_domain_sf"/>
</dbReference>
<reference evidence="3" key="2">
    <citation type="submission" date="2015-01" db="EMBL/GenBank/DDBJ databases">
        <title>Evolutionary Origins and Diversification of the Mycorrhizal Mutualists.</title>
        <authorList>
            <consortium name="DOE Joint Genome Institute"/>
            <consortium name="Mycorrhizal Genomics Consortium"/>
            <person name="Kohler A."/>
            <person name="Kuo A."/>
            <person name="Nagy L.G."/>
            <person name="Floudas D."/>
            <person name="Copeland A."/>
            <person name="Barry K.W."/>
            <person name="Cichocki N."/>
            <person name="Veneault-Fourrey C."/>
            <person name="LaButti K."/>
            <person name="Lindquist E.A."/>
            <person name="Lipzen A."/>
            <person name="Lundell T."/>
            <person name="Morin E."/>
            <person name="Murat C."/>
            <person name="Riley R."/>
            <person name="Ohm R."/>
            <person name="Sun H."/>
            <person name="Tunlid A."/>
            <person name="Henrissat B."/>
            <person name="Grigoriev I.V."/>
            <person name="Hibbett D.S."/>
            <person name="Martin F."/>
        </authorList>
    </citation>
    <scope>NUCLEOTIDE SEQUENCE [LARGE SCALE GENOMIC DNA]</scope>
    <source>
        <strain evidence="3">F 1598</strain>
    </source>
</reference>
<dbReference type="Proteomes" id="UP000054166">
    <property type="component" value="Unassembled WGS sequence"/>
</dbReference>
<sequence length="122" mass="14011">MHPLVHHSNRHLLSLHSQQESVRSIKVSDISVDGLSKRWGLSPRCYARLVVDTESQETEIADRSTAPKWQRAFYFNTADSAILDLRIYQKHTKEKDEFLGGMRDDISKLLADQSESVERGFP</sequence>
<reference evidence="2 3" key="1">
    <citation type="submission" date="2014-04" db="EMBL/GenBank/DDBJ databases">
        <authorList>
            <consortium name="DOE Joint Genome Institute"/>
            <person name="Kuo A."/>
            <person name="Tarkka M."/>
            <person name="Buscot F."/>
            <person name="Kohler A."/>
            <person name="Nagy L.G."/>
            <person name="Floudas D."/>
            <person name="Copeland A."/>
            <person name="Barry K.W."/>
            <person name="Cichocki N."/>
            <person name="Veneault-Fourrey C."/>
            <person name="LaButti K."/>
            <person name="Lindquist E.A."/>
            <person name="Lipzen A."/>
            <person name="Lundell T."/>
            <person name="Morin E."/>
            <person name="Murat C."/>
            <person name="Sun H."/>
            <person name="Tunlid A."/>
            <person name="Henrissat B."/>
            <person name="Grigoriev I.V."/>
            <person name="Hibbett D.S."/>
            <person name="Martin F."/>
            <person name="Nordberg H.P."/>
            <person name="Cantor M.N."/>
            <person name="Hua S.X."/>
        </authorList>
    </citation>
    <scope>NUCLEOTIDE SEQUENCE [LARGE SCALE GENOMIC DNA]</scope>
    <source>
        <strain evidence="2 3">F 1598</strain>
    </source>
</reference>
<dbReference type="InParanoid" id="A0A0C3BEE6"/>